<evidence type="ECO:0000256" key="4">
    <source>
        <dbReference type="PROSITE-ProRule" id="PRU00335"/>
    </source>
</evidence>
<keyword evidence="1" id="KW-0805">Transcription regulation</keyword>
<dbReference type="Proteomes" id="UP001250858">
    <property type="component" value="Chromosome"/>
</dbReference>
<dbReference type="SUPFAM" id="SSF46689">
    <property type="entry name" value="Homeodomain-like"/>
    <property type="match status" value="1"/>
</dbReference>
<dbReference type="PANTHER" id="PTHR30055">
    <property type="entry name" value="HTH-TYPE TRANSCRIPTIONAL REGULATOR RUTR"/>
    <property type="match status" value="1"/>
</dbReference>
<dbReference type="Gene3D" id="1.10.357.10">
    <property type="entry name" value="Tetracycline Repressor, domain 2"/>
    <property type="match status" value="1"/>
</dbReference>
<keyword evidence="3" id="KW-0804">Transcription</keyword>
<dbReference type="InterPro" id="IPR001647">
    <property type="entry name" value="HTH_TetR"/>
</dbReference>
<keyword evidence="7" id="KW-1185">Reference proteome</keyword>
<organism evidence="6 7">
    <name type="scientific">Streptomyces roseicoloratus</name>
    <dbReference type="NCBI Taxonomy" id="2508722"/>
    <lineage>
        <taxon>Bacteria</taxon>
        <taxon>Bacillati</taxon>
        <taxon>Actinomycetota</taxon>
        <taxon>Actinomycetes</taxon>
        <taxon>Kitasatosporales</taxon>
        <taxon>Streptomycetaceae</taxon>
        <taxon>Streptomyces</taxon>
    </lineage>
</organism>
<protein>
    <submittedName>
        <fullName evidence="6">TetR/AcrR family transcriptional regulator</fullName>
    </submittedName>
</protein>
<dbReference type="Pfam" id="PF13305">
    <property type="entry name" value="TetR_C_33"/>
    <property type="match status" value="1"/>
</dbReference>
<evidence type="ECO:0000313" key="7">
    <source>
        <dbReference type="Proteomes" id="UP001250858"/>
    </source>
</evidence>
<sequence length="232" mass="25405">METKPTRRARLRQQTIAEIKEAALKALAESGPAGITLRGIARELGMTAAALYGYFDTRDQLISTLAADAYNELADSHEAALAALPPEEAASRVRAVCDTFRTWSVANPAAFRLIYGDGLPGFSPPEDVTKAARRCCMALLDVVAGAWDHAPAAIRDDEAEWSDFQESLVTPAREQFPHLPPQALGLTLRIWGRMYGPVMLEVFGHLGQQIVDPSQVYRREVEAIIEMLGLSE</sequence>
<evidence type="ECO:0000313" key="6">
    <source>
        <dbReference type="EMBL" id="WMX44084.1"/>
    </source>
</evidence>
<dbReference type="PRINTS" id="PR00455">
    <property type="entry name" value="HTHTETR"/>
</dbReference>
<dbReference type="InterPro" id="IPR036271">
    <property type="entry name" value="Tet_transcr_reg_TetR-rel_C_sf"/>
</dbReference>
<reference evidence="6 7" key="1">
    <citation type="submission" date="2023-09" db="EMBL/GenBank/DDBJ databases">
        <title>Complete genome of Streptomyces roseicoloratus T14.</title>
        <authorList>
            <person name="Bashizi T."/>
            <person name="Kim M.-J."/>
            <person name="Lee G."/>
            <person name="Tagele S.B."/>
            <person name="Shin J.-H."/>
        </authorList>
    </citation>
    <scope>NUCLEOTIDE SEQUENCE [LARGE SCALE GENOMIC DNA]</scope>
    <source>
        <strain evidence="6 7">T14</strain>
    </source>
</reference>
<feature type="domain" description="HTH tetR-type" evidence="5">
    <location>
        <begin position="13"/>
        <end position="73"/>
    </location>
</feature>
<dbReference type="EMBL" id="CP133762">
    <property type="protein sequence ID" value="WMX44084.1"/>
    <property type="molecule type" value="Genomic_DNA"/>
</dbReference>
<evidence type="ECO:0000256" key="2">
    <source>
        <dbReference type="ARBA" id="ARBA00023125"/>
    </source>
</evidence>
<dbReference type="InterPro" id="IPR050109">
    <property type="entry name" value="HTH-type_TetR-like_transc_reg"/>
</dbReference>
<evidence type="ECO:0000256" key="3">
    <source>
        <dbReference type="ARBA" id="ARBA00023163"/>
    </source>
</evidence>
<evidence type="ECO:0000256" key="1">
    <source>
        <dbReference type="ARBA" id="ARBA00023015"/>
    </source>
</evidence>
<dbReference type="PROSITE" id="PS50977">
    <property type="entry name" value="HTH_TETR_2"/>
    <property type="match status" value="1"/>
</dbReference>
<dbReference type="Pfam" id="PF00440">
    <property type="entry name" value="TetR_N"/>
    <property type="match status" value="1"/>
</dbReference>
<dbReference type="InterPro" id="IPR009057">
    <property type="entry name" value="Homeodomain-like_sf"/>
</dbReference>
<dbReference type="SUPFAM" id="SSF48498">
    <property type="entry name" value="Tetracyclin repressor-like, C-terminal domain"/>
    <property type="match status" value="1"/>
</dbReference>
<name>A0ABY9RS63_9ACTN</name>
<dbReference type="InterPro" id="IPR025996">
    <property type="entry name" value="MT1864/Rv1816-like_C"/>
</dbReference>
<keyword evidence="2 4" id="KW-0238">DNA-binding</keyword>
<dbReference type="RefSeq" id="WP_128982506.1">
    <property type="nucleotide sequence ID" value="NZ_CP133762.1"/>
</dbReference>
<gene>
    <name evidence="6" type="ORF">RGF97_03345</name>
</gene>
<accession>A0ABY9RS63</accession>
<feature type="DNA-binding region" description="H-T-H motif" evidence="4">
    <location>
        <begin position="36"/>
        <end position="55"/>
    </location>
</feature>
<evidence type="ECO:0000259" key="5">
    <source>
        <dbReference type="PROSITE" id="PS50977"/>
    </source>
</evidence>
<dbReference type="PANTHER" id="PTHR30055:SF234">
    <property type="entry name" value="HTH-TYPE TRANSCRIPTIONAL REGULATOR BETI"/>
    <property type="match status" value="1"/>
</dbReference>
<proteinExistence type="predicted"/>